<dbReference type="AlphaFoldDB" id="A0A5M8QDF3"/>
<comment type="caution">
    <text evidence="1">The sequence shown here is derived from an EMBL/GenBank/DDBJ whole genome shotgun (WGS) entry which is preliminary data.</text>
</comment>
<reference evidence="1 3" key="1">
    <citation type="submission" date="2019-07" db="EMBL/GenBank/DDBJ databases">
        <authorList>
            <person name="Qu J.-H."/>
        </authorList>
    </citation>
    <scope>NUCLEOTIDE SEQUENCE [LARGE SCALE GENOMIC DNA]</scope>
    <source>
        <strain evidence="1 3">MDT1-10-3</strain>
    </source>
</reference>
<organism evidence="1 3">
    <name type="scientific">Rufibacter glacialis</name>
    <dbReference type="NCBI Taxonomy" id="1259555"/>
    <lineage>
        <taxon>Bacteria</taxon>
        <taxon>Pseudomonadati</taxon>
        <taxon>Bacteroidota</taxon>
        <taxon>Cytophagia</taxon>
        <taxon>Cytophagales</taxon>
        <taxon>Hymenobacteraceae</taxon>
        <taxon>Rufibacter</taxon>
    </lineage>
</organism>
<dbReference type="RefSeq" id="WP_149098869.1">
    <property type="nucleotide sequence ID" value="NZ_BMMG01000004.1"/>
</dbReference>
<evidence type="ECO:0000313" key="1">
    <source>
        <dbReference type="EMBL" id="KAA6433208.1"/>
    </source>
</evidence>
<reference evidence="2 4" key="3">
    <citation type="submission" date="2024-08" db="EMBL/GenBank/DDBJ databases">
        <authorList>
            <person name="Wei W."/>
        </authorList>
    </citation>
    <scope>NUCLEOTIDE SEQUENCE [LARGE SCALE GENOMIC DNA]</scope>
    <source>
        <strain evidence="2 4">XU2</strain>
    </source>
</reference>
<gene>
    <name evidence="2" type="ORF">ACD591_05965</name>
    <name evidence="1" type="ORF">FOE74_12020</name>
</gene>
<dbReference type="Proteomes" id="UP001570846">
    <property type="component" value="Unassembled WGS sequence"/>
</dbReference>
<dbReference type="OrthoDB" id="893186at2"/>
<reference evidence="1 3" key="2">
    <citation type="submission" date="2019-09" db="EMBL/GenBank/DDBJ databases">
        <title>A bacterium isolated from glacier soil.</title>
        <authorList>
            <person name="Liu Q."/>
        </authorList>
    </citation>
    <scope>NUCLEOTIDE SEQUENCE [LARGE SCALE GENOMIC DNA]</scope>
    <source>
        <strain evidence="1 3">MDT1-10-3</strain>
    </source>
</reference>
<dbReference type="EMBL" id="JBGOGF010000003">
    <property type="protein sequence ID" value="MFA1770830.1"/>
    <property type="molecule type" value="Genomic_DNA"/>
</dbReference>
<evidence type="ECO:0000313" key="3">
    <source>
        <dbReference type="Proteomes" id="UP000323866"/>
    </source>
</evidence>
<evidence type="ECO:0000313" key="4">
    <source>
        <dbReference type="Proteomes" id="UP001570846"/>
    </source>
</evidence>
<accession>A0A5M8QDF3</accession>
<dbReference type="Proteomes" id="UP000323866">
    <property type="component" value="Unassembled WGS sequence"/>
</dbReference>
<name>A0A5M8QDF3_9BACT</name>
<protein>
    <submittedName>
        <fullName evidence="1">Uncharacterized protein</fullName>
    </submittedName>
</protein>
<evidence type="ECO:0000313" key="2">
    <source>
        <dbReference type="EMBL" id="MFA1770830.1"/>
    </source>
</evidence>
<proteinExistence type="predicted"/>
<keyword evidence="4" id="KW-1185">Reference proteome</keyword>
<sequence>MSLFLESMTYSFSRRALLVLVCFSALSLSSCEKMLRDMASKTSQTQASSADSAAVASASDTAAVPQPKEPEFEITYPKGSKYVGLTPPAGMKSNPFEEIPAIAETHKGKANWADKHADIKGVLLQNARKDYLFVLQQQGANEMLRHELFPHYYQDMGNTSVLNTIGFYTEQLMEAKSEDSELIYKCLRALKDYWSEKQIAAVALATAQRVQARPIASAADTTTRNGSYRQVYARELKKMANRLAKGS</sequence>
<dbReference type="EMBL" id="VKKZ01000021">
    <property type="protein sequence ID" value="KAA6433208.1"/>
    <property type="molecule type" value="Genomic_DNA"/>
</dbReference>